<organism evidence="1 2">
    <name type="scientific">Plakobranchus ocellatus</name>
    <dbReference type="NCBI Taxonomy" id="259542"/>
    <lineage>
        <taxon>Eukaryota</taxon>
        <taxon>Metazoa</taxon>
        <taxon>Spiralia</taxon>
        <taxon>Lophotrochozoa</taxon>
        <taxon>Mollusca</taxon>
        <taxon>Gastropoda</taxon>
        <taxon>Heterobranchia</taxon>
        <taxon>Euthyneura</taxon>
        <taxon>Panpulmonata</taxon>
        <taxon>Sacoglossa</taxon>
        <taxon>Placobranchoidea</taxon>
        <taxon>Plakobranchidae</taxon>
        <taxon>Plakobranchus</taxon>
    </lineage>
</organism>
<evidence type="ECO:0000313" key="2">
    <source>
        <dbReference type="Proteomes" id="UP000735302"/>
    </source>
</evidence>
<reference evidence="1 2" key="1">
    <citation type="journal article" date="2021" name="Elife">
        <title>Chloroplast acquisition without the gene transfer in kleptoplastic sea slugs, Plakobranchus ocellatus.</title>
        <authorList>
            <person name="Maeda T."/>
            <person name="Takahashi S."/>
            <person name="Yoshida T."/>
            <person name="Shimamura S."/>
            <person name="Takaki Y."/>
            <person name="Nagai Y."/>
            <person name="Toyoda A."/>
            <person name="Suzuki Y."/>
            <person name="Arimoto A."/>
            <person name="Ishii H."/>
            <person name="Satoh N."/>
            <person name="Nishiyama T."/>
            <person name="Hasebe M."/>
            <person name="Maruyama T."/>
            <person name="Minagawa J."/>
            <person name="Obokata J."/>
            <person name="Shigenobu S."/>
        </authorList>
    </citation>
    <scope>NUCLEOTIDE SEQUENCE [LARGE SCALE GENOMIC DNA]</scope>
</reference>
<name>A0AAV4DV31_9GAST</name>
<dbReference type="PANTHER" id="PTHR37984:SF5">
    <property type="entry name" value="PROTEIN NYNRIN-LIKE"/>
    <property type="match status" value="1"/>
</dbReference>
<dbReference type="Gene3D" id="3.10.10.10">
    <property type="entry name" value="HIV Type 1 Reverse Transcriptase, subunit A, domain 1"/>
    <property type="match status" value="1"/>
</dbReference>
<dbReference type="InterPro" id="IPR043502">
    <property type="entry name" value="DNA/RNA_pol_sf"/>
</dbReference>
<sequence length="177" mass="20051">MSRAQYKKLKENPKLEETRIHLNSPGGPIKCLGKCSAQIRSVKGVETKQTVYFIATGSENLLGRRAIQALDLVSVNEIGPLEVIKCTPVKILLQEESVPYNLSCPRRVPIPLHQKVQKELERMKELEVIEEVSDSTDWCSSIVLVLKKNGEERICTDFKNLKKYLKRDGTCSLQQKT</sequence>
<dbReference type="Proteomes" id="UP000735302">
    <property type="component" value="Unassembled WGS sequence"/>
</dbReference>
<dbReference type="AlphaFoldDB" id="A0AAV4DV31"/>
<keyword evidence="2" id="KW-1185">Reference proteome</keyword>
<protein>
    <submittedName>
        <fullName evidence="1">Pol polyprotein</fullName>
    </submittedName>
</protein>
<evidence type="ECO:0000313" key="1">
    <source>
        <dbReference type="EMBL" id="GFO48004.1"/>
    </source>
</evidence>
<dbReference type="EMBL" id="BLXT01008368">
    <property type="protein sequence ID" value="GFO48004.1"/>
    <property type="molecule type" value="Genomic_DNA"/>
</dbReference>
<dbReference type="SUPFAM" id="SSF56672">
    <property type="entry name" value="DNA/RNA polymerases"/>
    <property type="match status" value="1"/>
</dbReference>
<comment type="caution">
    <text evidence="1">The sequence shown here is derived from an EMBL/GenBank/DDBJ whole genome shotgun (WGS) entry which is preliminary data.</text>
</comment>
<gene>
    <name evidence="1" type="ORF">PoB_007450900</name>
</gene>
<accession>A0AAV4DV31</accession>
<dbReference type="InterPro" id="IPR050951">
    <property type="entry name" value="Retrovirus_Pol_polyprotein"/>
</dbReference>
<dbReference type="PANTHER" id="PTHR37984">
    <property type="entry name" value="PROTEIN CBG26694"/>
    <property type="match status" value="1"/>
</dbReference>
<proteinExistence type="predicted"/>